<organism evidence="5 6">
    <name type="scientific">Clostridium gallinarum</name>
    <dbReference type="NCBI Taxonomy" id="2762246"/>
    <lineage>
        <taxon>Bacteria</taxon>
        <taxon>Bacillati</taxon>
        <taxon>Bacillota</taxon>
        <taxon>Clostridia</taxon>
        <taxon>Eubacteriales</taxon>
        <taxon>Clostridiaceae</taxon>
        <taxon>Clostridium</taxon>
    </lineage>
</organism>
<dbReference type="SMART" id="SM00342">
    <property type="entry name" value="HTH_ARAC"/>
    <property type="match status" value="1"/>
</dbReference>
<evidence type="ECO:0000313" key="6">
    <source>
        <dbReference type="Proteomes" id="UP000640335"/>
    </source>
</evidence>
<keyword evidence="3" id="KW-0804">Transcription</keyword>
<dbReference type="InterPro" id="IPR018060">
    <property type="entry name" value="HTH_AraC"/>
</dbReference>
<keyword evidence="2" id="KW-0238">DNA-binding</keyword>
<keyword evidence="1" id="KW-0805">Transcription regulation</keyword>
<dbReference type="PANTHER" id="PTHR43280:SF29">
    <property type="entry name" value="ARAC-FAMILY TRANSCRIPTIONAL REGULATOR"/>
    <property type="match status" value="1"/>
</dbReference>
<protein>
    <submittedName>
        <fullName evidence="5">Helix-turn-helix transcriptional regulator</fullName>
    </submittedName>
</protein>
<evidence type="ECO:0000256" key="3">
    <source>
        <dbReference type="ARBA" id="ARBA00023163"/>
    </source>
</evidence>
<dbReference type="InterPro" id="IPR037923">
    <property type="entry name" value="HTH-like"/>
</dbReference>
<dbReference type="Proteomes" id="UP000640335">
    <property type="component" value="Unassembled WGS sequence"/>
</dbReference>
<dbReference type="RefSeq" id="WP_191750732.1">
    <property type="nucleotide sequence ID" value="NZ_JACSQZ010000053.1"/>
</dbReference>
<proteinExistence type="predicted"/>
<sequence>MKNVKKSDLIEEFRNNTFEVFRIERFIKNSIYVKNSYITNQSAFIFPIKGRAKIEFDNEAFIAEPGKVIHGCKNKNISFSVLGDSDFEHINIYYIADEHINPNSYMNSTFEFNTNNYNEILKSLDELIKISSKQKLTSKVKLQIQTTLFLRELFTDYNYKEELPEKDFTLEISKFISEHYMDEITLSSLSERYGEKSNRISYLFNKYLNIRPIDYLIKYRMAVAYQLLNEGLSVKEVSKKIGYNDEFYFSRLFKKSFGVTPSKLKKG</sequence>
<evidence type="ECO:0000259" key="4">
    <source>
        <dbReference type="PROSITE" id="PS01124"/>
    </source>
</evidence>
<dbReference type="Pfam" id="PF12833">
    <property type="entry name" value="HTH_18"/>
    <property type="match status" value="1"/>
</dbReference>
<dbReference type="SUPFAM" id="SSF46689">
    <property type="entry name" value="Homeodomain-like"/>
    <property type="match status" value="1"/>
</dbReference>
<evidence type="ECO:0000256" key="2">
    <source>
        <dbReference type="ARBA" id="ARBA00023125"/>
    </source>
</evidence>
<dbReference type="PANTHER" id="PTHR43280">
    <property type="entry name" value="ARAC-FAMILY TRANSCRIPTIONAL REGULATOR"/>
    <property type="match status" value="1"/>
</dbReference>
<comment type="caution">
    <text evidence="5">The sequence shown here is derived from an EMBL/GenBank/DDBJ whole genome shotgun (WGS) entry which is preliminary data.</text>
</comment>
<gene>
    <name evidence="5" type="ORF">H9660_12580</name>
</gene>
<dbReference type="Gene3D" id="1.10.10.60">
    <property type="entry name" value="Homeodomain-like"/>
    <property type="match status" value="2"/>
</dbReference>
<reference evidence="5 6" key="1">
    <citation type="submission" date="2020-08" db="EMBL/GenBank/DDBJ databases">
        <title>A Genomic Blueprint of the Chicken Gut Microbiome.</title>
        <authorList>
            <person name="Gilroy R."/>
            <person name="Ravi A."/>
            <person name="Getino M."/>
            <person name="Pursley I."/>
            <person name="Horton D.L."/>
            <person name="Alikhan N.-F."/>
            <person name="Baker D."/>
            <person name="Gharbi K."/>
            <person name="Hall N."/>
            <person name="Watson M."/>
            <person name="Adriaenssens E.M."/>
            <person name="Foster-Nyarko E."/>
            <person name="Jarju S."/>
            <person name="Secka A."/>
            <person name="Antonio M."/>
            <person name="Oren A."/>
            <person name="Chaudhuri R."/>
            <person name="La Ragione R.M."/>
            <person name="Hildebrand F."/>
            <person name="Pallen M.J."/>
        </authorList>
    </citation>
    <scope>NUCLEOTIDE SEQUENCE [LARGE SCALE GENOMIC DNA]</scope>
    <source>
        <strain evidence="5 6">Sa3CUN1</strain>
    </source>
</reference>
<dbReference type="InterPro" id="IPR009057">
    <property type="entry name" value="Homeodomain-like_sf"/>
</dbReference>
<dbReference type="EMBL" id="JACSQZ010000053">
    <property type="protein sequence ID" value="MBD7915982.1"/>
    <property type="molecule type" value="Genomic_DNA"/>
</dbReference>
<evidence type="ECO:0000256" key="1">
    <source>
        <dbReference type="ARBA" id="ARBA00023015"/>
    </source>
</evidence>
<accession>A0ABR8Q6C6</accession>
<dbReference type="SUPFAM" id="SSF51215">
    <property type="entry name" value="Regulatory protein AraC"/>
    <property type="match status" value="1"/>
</dbReference>
<name>A0ABR8Q6C6_9CLOT</name>
<dbReference type="InterPro" id="IPR020449">
    <property type="entry name" value="Tscrpt_reg_AraC-type_HTH"/>
</dbReference>
<keyword evidence="6" id="KW-1185">Reference proteome</keyword>
<dbReference type="PRINTS" id="PR00032">
    <property type="entry name" value="HTHARAC"/>
</dbReference>
<evidence type="ECO:0000313" key="5">
    <source>
        <dbReference type="EMBL" id="MBD7915982.1"/>
    </source>
</evidence>
<feature type="domain" description="HTH araC/xylS-type" evidence="4">
    <location>
        <begin position="170"/>
        <end position="267"/>
    </location>
</feature>
<dbReference type="PROSITE" id="PS01124">
    <property type="entry name" value="HTH_ARAC_FAMILY_2"/>
    <property type="match status" value="1"/>
</dbReference>